<dbReference type="SUPFAM" id="SSF56024">
    <property type="entry name" value="Phospholipase D/nuclease"/>
    <property type="match status" value="1"/>
</dbReference>
<keyword evidence="4" id="KW-0812">Transmembrane</keyword>
<name>H3GBU8_PHYRM</name>
<dbReference type="VEuPathDB" id="FungiDB:KRP23_1147"/>
<accession>H3GBU8</accession>
<feature type="region of interest" description="Disordered" evidence="8">
    <location>
        <begin position="137"/>
        <end position="158"/>
    </location>
</feature>
<evidence type="ECO:0000256" key="7">
    <source>
        <dbReference type="ARBA" id="ARBA00023136"/>
    </source>
</evidence>
<keyword evidence="10" id="KW-1185">Reference proteome</keyword>
<evidence type="ECO:0000256" key="3">
    <source>
        <dbReference type="ARBA" id="ARBA00022475"/>
    </source>
</evidence>
<sequence>MIVDERSALQTKNKAWVRKFKGAGNPVKTGRVASFMVHNKWTVVNGEFTLEGTGNYSKAAFNGARHAETFQTTTDQEHVDSIKHEFEQLWDEGRVLQWASRRTACVMYLGEDEEETKYPSGEQDEDEDATICYLREEDGDEEEETKMNPPGEQDENPTWRVLSSPAAVTVVDHFHPFVVSASKSIAFTDSLTVFNTFLGLIISFRLNSAFTQWRAGMVTIGALSEVARDIVGSGCAYVSTTIKEETTELDAEDVHDNTHVEEPLKDEDESKHLALKGLQPISRDTLEKCTFFTELRRLLKDTGVLTDAEYDELYACGSEHKKPSEDMNSFCDLVRRTPHKLRATITELWLKRLVQVATNCGHLTPGNASSLQSKISQLPNLYTTVFHIANVPILFNYMQYLQFLLGAYMLLYTFVIVPNSGLYTPIWVFLWGTFLFMAEEITMEIECPFGLDANDIDLEERLLQIEEELTVLIRSQYYFITGGASLCFTGGYWCQLPVESKPEIIKSFSFHQGRLSRSNTTTVQEHMLPEINEFTSLIQDPVHAKISARKNTHTTNIQGYGSMANVA</sequence>
<dbReference type="PANTHER" id="PTHR33281">
    <property type="entry name" value="UPF0187 PROTEIN YNEE"/>
    <property type="match status" value="1"/>
</dbReference>
<evidence type="ECO:0000256" key="8">
    <source>
        <dbReference type="SAM" id="MobiDB-lite"/>
    </source>
</evidence>
<dbReference type="EnsemblProtists" id="Phyra72814">
    <property type="protein sequence ID" value="Phyra72814"/>
    <property type="gene ID" value="Phyra72814"/>
</dbReference>
<keyword evidence="3" id="KW-1003">Cell membrane</keyword>
<proteinExistence type="predicted"/>
<dbReference type="VEuPathDB" id="FungiDB:KRP22_1494"/>
<dbReference type="PANTHER" id="PTHR33281:SF19">
    <property type="entry name" value="VOLTAGE-DEPENDENT ANION CHANNEL-FORMING PROTEIN YNEE"/>
    <property type="match status" value="1"/>
</dbReference>
<reference evidence="9" key="2">
    <citation type="submission" date="2015-06" db="UniProtKB">
        <authorList>
            <consortium name="EnsemblProtists"/>
        </authorList>
    </citation>
    <scope>IDENTIFICATION</scope>
    <source>
        <strain evidence="9">Pr102</strain>
    </source>
</reference>
<dbReference type="EMBL" id="DS565998">
    <property type="status" value="NOT_ANNOTATED_CDS"/>
    <property type="molecule type" value="Genomic_DNA"/>
</dbReference>
<keyword evidence="5" id="KW-1133">Transmembrane helix</keyword>
<evidence type="ECO:0000256" key="2">
    <source>
        <dbReference type="ARBA" id="ARBA00022448"/>
    </source>
</evidence>
<dbReference type="eggNOG" id="ENOG502R86G">
    <property type="taxonomic scope" value="Eukaryota"/>
</dbReference>
<keyword evidence="2" id="KW-0813">Transport</keyword>
<keyword evidence="6" id="KW-0406">Ion transport</keyword>
<evidence type="ECO:0000313" key="10">
    <source>
        <dbReference type="Proteomes" id="UP000005238"/>
    </source>
</evidence>
<keyword evidence="7" id="KW-0472">Membrane</keyword>
<evidence type="ECO:0000256" key="4">
    <source>
        <dbReference type="ARBA" id="ARBA00022692"/>
    </source>
</evidence>
<dbReference type="InterPro" id="IPR044669">
    <property type="entry name" value="YneE/VCCN1/2-like"/>
</dbReference>
<dbReference type="GO" id="GO:0019684">
    <property type="term" value="P:photosynthesis, light reaction"/>
    <property type="evidence" value="ECO:0000318"/>
    <property type="project" value="GO_Central"/>
</dbReference>
<dbReference type="STRING" id="164328.H3GBU8"/>
<dbReference type="AlphaFoldDB" id="H3GBU8"/>
<protein>
    <recommendedName>
        <fullName evidence="11">Phospholipase D-like domain-containing protein</fullName>
    </recommendedName>
</protein>
<dbReference type="GO" id="GO:0042651">
    <property type="term" value="C:thylakoid membrane"/>
    <property type="evidence" value="ECO:0000318"/>
    <property type="project" value="GO_Central"/>
</dbReference>
<evidence type="ECO:0000256" key="5">
    <source>
        <dbReference type="ARBA" id="ARBA00022989"/>
    </source>
</evidence>
<dbReference type="GO" id="GO:0005247">
    <property type="term" value="F:voltage-gated chloride channel activity"/>
    <property type="evidence" value="ECO:0000318"/>
    <property type="project" value="GO_Central"/>
</dbReference>
<dbReference type="Proteomes" id="UP000005238">
    <property type="component" value="Unassembled WGS sequence"/>
</dbReference>
<dbReference type="GO" id="GO:0005886">
    <property type="term" value="C:plasma membrane"/>
    <property type="evidence" value="ECO:0007669"/>
    <property type="project" value="UniProtKB-SubCell"/>
</dbReference>
<dbReference type="InParanoid" id="H3GBU8"/>
<dbReference type="Gene3D" id="3.30.870.10">
    <property type="entry name" value="Endonuclease Chain A"/>
    <property type="match status" value="1"/>
</dbReference>
<dbReference type="HOGENOM" id="CLU_035005_0_0_1"/>
<evidence type="ECO:0000313" key="9">
    <source>
        <dbReference type="EnsemblProtists" id="Phyra72814"/>
    </source>
</evidence>
<evidence type="ECO:0000256" key="6">
    <source>
        <dbReference type="ARBA" id="ARBA00023065"/>
    </source>
</evidence>
<dbReference type="Pfam" id="PF25539">
    <property type="entry name" value="Bestrophin_2"/>
    <property type="match status" value="1"/>
</dbReference>
<comment type="subcellular location">
    <subcellularLocation>
        <location evidence="1">Cell membrane</location>
        <topology evidence="1">Multi-pass membrane protein</topology>
    </subcellularLocation>
</comment>
<reference evidence="10" key="1">
    <citation type="journal article" date="2006" name="Science">
        <title>Phytophthora genome sequences uncover evolutionary origins and mechanisms of pathogenesis.</title>
        <authorList>
            <person name="Tyler B.M."/>
            <person name="Tripathy S."/>
            <person name="Zhang X."/>
            <person name="Dehal P."/>
            <person name="Jiang R.H."/>
            <person name="Aerts A."/>
            <person name="Arredondo F.D."/>
            <person name="Baxter L."/>
            <person name="Bensasson D."/>
            <person name="Beynon J.L."/>
            <person name="Chapman J."/>
            <person name="Damasceno C.M."/>
            <person name="Dorrance A.E."/>
            <person name="Dou D."/>
            <person name="Dickerman A.W."/>
            <person name="Dubchak I.L."/>
            <person name="Garbelotto M."/>
            <person name="Gijzen M."/>
            <person name="Gordon S.G."/>
            <person name="Govers F."/>
            <person name="Grunwald N.J."/>
            <person name="Huang W."/>
            <person name="Ivors K.L."/>
            <person name="Jones R.W."/>
            <person name="Kamoun S."/>
            <person name="Krampis K."/>
            <person name="Lamour K.H."/>
            <person name="Lee M.K."/>
            <person name="McDonald W.H."/>
            <person name="Medina M."/>
            <person name="Meijer H.J."/>
            <person name="Nordberg E.K."/>
            <person name="Maclean D.J."/>
            <person name="Ospina-Giraldo M.D."/>
            <person name="Morris P.F."/>
            <person name="Phuntumart V."/>
            <person name="Putnam N.H."/>
            <person name="Rash S."/>
            <person name="Rose J.K."/>
            <person name="Sakihama Y."/>
            <person name="Salamov A.A."/>
            <person name="Savidor A."/>
            <person name="Scheuring C.F."/>
            <person name="Smith B.M."/>
            <person name="Sobral B.W."/>
            <person name="Terry A."/>
            <person name="Torto-Alalibo T.A."/>
            <person name="Win J."/>
            <person name="Xu Z."/>
            <person name="Zhang H."/>
            <person name="Grigoriev I.V."/>
            <person name="Rokhsar D.S."/>
            <person name="Boore J.L."/>
        </authorList>
    </citation>
    <scope>NUCLEOTIDE SEQUENCE [LARGE SCALE GENOMIC DNA]</scope>
    <source>
        <strain evidence="10">Pr102</strain>
    </source>
</reference>
<organism evidence="9 10">
    <name type="scientific">Phytophthora ramorum</name>
    <name type="common">Sudden oak death agent</name>
    <dbReference type="NCBI Taxonomy" id="164328"/>
    <lineage>
        <taxon>Eukaryota</taxon>
        <taxon>Sar</taxon>
        <taxon>Stramenopiles</taxon>
        <taxon>Oomycota</taxon>
        <taxon>Peronosporomycetes</taxon>
        <taxon>Peronosporales</taxon>
        <taxon>Peronosporaceae</taxon>
        <taxon>Phytophthora</taxon>
    </lineage>
</organism>
<evidence type="ECO:0000256" key="1">
    <source>
        <dbReference type="ARBA" id="ARBA00004651"/>
    </source>
</evidence>
<evidence type="ECO:0008006" key="11">
    <source>
        <dbReference type="Google" id="ProtNLM"/>
    </source>
</evidence>